<sequence length="99" mass="10873">MPPLTKCPNCQNPICTLGGNRFCGACGFEYPLGTAFDLTMQAIDNSDAAGSEGSILSNIKKCTEDLHAFKAESIKRIRAKLPEWNERFCSKCGKRLVED</sequence>
<protein>
    <submittedName>
        <fullName evidence="1">Uncharacterized protein</fullName>
    </submittedName>
</protein>
<dbReference type="AlphaFoldDB" id="A0A1G2HWP6"/>
<gene>
    <name evidence="1" type="ORF">A2822_02180</name>
</gene>
<evidence type="ECO:0000313" key="1">
    <source>
        <dbReference type="EMBL" id="OGZ66258.1"/>
    </source>
</evidence>
<dbReference type="Proteomes" id="UP000178774">
    <property type="component" value="Unassembled WGS sequence"/>
</dbReference>
<dbReference type="EMBL" id="MHOP01000007">
    <property type="protein sequence ID" value="OGZ66258.1"/>
    <property type="molecule type" value="Genomic_DNA"/>
</dbReference>
<reference evidence="1 2" key="1">
    <citation type="journal article" date="2016" name="Nat. Commun.">
        <title>Thousands of microbial genomes shed light on interconnected biogeochemical processes in an aquifer system.</title>
        <authorList>
            <person name="Anantharaman K."/>
            <person name="Brown C.T."/>
            <person name="Hug L.A."/>
            <person name="Sharon I."/>
            <person name="Castelle C.J."/>
            <person name="Probst A.J."/>
            <person name="Thomas B.C."/>
            <person name="Singh A."/>
            <person name="Wilkins M.J."/>
            <person name="Karaoz U."/>
            <person name="Brodie E.L."/>
            <person name="Williams K.H."/>
            <person name="Hubbard S.S."/>
            <person name="Banfield J.F."/>
        </authorList>
    </citation>
    <scope>NUCLEOTIDE SEQUENCE [LARGE SCALE GENOMIC DNA]</scope>
</reference>
<accession>A0A1G2HWP6</accession>
<proteinExistence type="predicted"/>
<organism evidence="1 2">
    <name type="scientific">Candidatus Staskawiczbacteria bacterium RIFCSPHIGHO2_01_FULL_41_41</name>
    <dbReference type="NCBI Taxonomy" id="1802203"/>
    <lineage>
        <taxon>Bacteria</taxon>
        <taxon>Candidatus Staskawicziibacteriota</taxon>
    </lineage>
</organism>
<comment type="caution">
    <text evidence="1">The sequence shown here is derived from an EMBL/GenBank/DDBJ whole genome shotgun (WGS) entry which is preliminary data.</text>
</comment>
<name>A0A1G2HWP6_9BACT</name>
<evidence type="ECO:0000313" key="2">
    <source>
        <dbReference type="Proteomes" id="UP000178774"/>
    </source>
</evidence>